<protein>
    <submittedName>
        <fullName evidence="1">Uncharacterized protein</fullName>
    </submittedName>
</protein>
<dbReference type="Proteomes" id="UP000186455">
    <property type="component" value="Unassembled WGS sequence"/>
</dbReference>
<gene>
    <name evidence="1" type="ORF">AB852_07905</name>
</gene>
<organism evidence="1 2">
    <name type="scientific">Streptomyces uncialis</name>
    <dbReference type="NCBI Taxonomy" id="1048205"/>
    <lineage>
        <taxon>Bacteria</taxon>
        <taxon>Bacillati</taxon>
        <taxon>Actinomycetota</taxon>
        <taxon>Actinomycetes</taxon>
        <taxon>Kitasatosporales</taxon>
        <taxon>Streptomycetaceae</taxon>
        <taxon>Streptomyces</taxon>
    </lineage>
</organism>
<comment type="caution">
    <text evidence="1">The sequence shown here is derived from an EMBL/GenBank/DDBJ whole genome shotgun (WGS) entry which is preliminary data.</text>
</comment>
<evidence type="ECO:0000313" key="2">
    <source>
        <dbReference type="Proteomes" id="UP000186455"/>
    </source>
</evidence>
<sequence length="245" mass="26152">MRGEGPRAALDRLRAVDQDDWERAYAHRWSRALLMREHMRRAALWADAYGVPERWPFFDVAELARPGLRLGAGLAAEADAFAATLAPRGLGVVCRAAVRWAAVGSRGLPELPHPYEPVVTLFGRGGGYSVGQMIDLDGISVPYGSFAGSLALEPFVALDARVLDMLDATAGERVTYYADAAGPGALVLARLRTASGAGGEVHEEVLVPGTGSWVPADFLRGGRTRAVGKITTCQAASVMRSLLPR</sequence>
<evidence type="ECO:0000313" key="1">
    <source>
        <dbReference type="EMBL" id="OKH96841.1"/>
    </source>
</evidence>
<keyword evidence="2" id="KW-1185">Reference proteome</keyword>
<dbReference type="EMBL" id="LFBV01000001">
    <property type="protein sequence ID" value="OKH96841.1"/>
    <property type="molecule type" value="Genomic_DNA"/>
</dbReference>
<name>A0A1Q4VGC5_9ACTN</name>
<dbReference type="AlphaFoldDB" id="A0A1Q4VGC5"/>
<proteinExistence type="predicted"/>
<accession>A0A1Q4VGC5</accession>
<reference evidence="1 2" key="1">
    <citation type="submission" date="2015-06" db="EMBL/GenBank/DDBJ databases">
        <title>Cloning and characterization of the uncialamcin biosynthetic gene cluster.</title>
        <authorList>
            <person name="Yan X."/>
            <person name="Huang T."/>
            <person name="Ge H."/>
            <person name="Shen B."/>
        </authorList>
    </citation>
    <scope>NUCLEOTIDE SEQUENCE [LARGE SCALE GENOMIC DNA]</scope>
    <source>
        <strain evidence="1 2">DCA2648</strain>
    </source>
</reference>